<reference evidence="6" key="2">
    <citation type="journal article" date="2019" name="Gigascience">
        <title>High-quality Schistosoma haematobium genome achieved by single-molecule and long-range sequencing.</title>
        <authorList>
            <person name="Stroehlein A.J."/>
            <person name="Korhonen P.K."/>
            <person name="Chong T.M."/>
            <person name="Lim Y.L."/>
            <person name="Chan K.G."/>
            <person name="Webster B."/>
            <person name="Rollinson D."/>
            <person name="Brindley P.J."/>
            <person name="Gasser R.B."/>
            <person name="Young N.D."/>
        </authorList>
    </citation>
    <scope>NUCLEOTIDE SEQUENCE</scope>
</reference>
<keyword evidence="3 6" id="KW-0176">Collagen</keyword>
<organism evidence="6 7">
    <name type="scientific">Schistosoma haematobium</name>
    <name type="common">Blood fluke</name>
    <dbReference type="NCBI Taxonomy" id="6185"/>
    <lineage>
        <taxon>Eukaryota</taxon>
        <taxon>Metazoa</taxon>
        <taxon>Spiralia</taxon>
        <taxon>Lophotrochozoa</taxon>
        <taxon>Platyhelminthes</taxon>
        <taxon>Trematoda</taxon>
        <taxon>Digenea</taxon>
        <taxon>Strigeidida</taxon>
        <taxon>Schistosomatoidea</taxon>
        <taxon>Schistosomatidae</taxon>
        <taxon>Schistosoma</taxon>
    </lineage>
</organism>
<evidence type="ECO:0000256" key="2">
    <source>
        <dbReference type="ARBA" id="ARBA00022525"/>
    </source>
</evidence>
<sequence length="344" mass="39664">MLKGLPGPPGEFKTDYTSLFSRRRESDVGMMQADEPRNRGRRIRRSYEWSDEDYDPSKETDPNDEEEDIFEALRQVGRLVNSLNSGSGTQFNPARTCHDLKRDHPEKKDGMYYVDPNGGHWRDGISVYCRLSGLETCVSPITEQMSSIYLSQTKQKRLWYSEFLMKTENAQIEYNIPKDQLVFLQMSSEVAIQRLKVNCRNIQNILEIISLLSDNNVLIEFNETIQLFSIEIEENTCGQKQSGSLLLTVRTKQPSLLPIRDIRITTNGLYDSELSLEVGTICYGGMDPEQFNITDIDNNSNNSNKEDSNHNIYDHIEHKSNFQVKKSNFNEMNNNNIRLVSESF</sequence>
<proteinExistence type="predicted"/>
<dbReference type="Gene3D" id="2.60.120.1000">
    <property type="match status" value="1"/>
</dbReference>
<comment type="caution">
    <text evidence="6">The sequence shown here is derived from an EMBL/GenBank/DDBJ whole genome shotgun (WGS) entry which is preliminary data.</text>
</comment>
<dbReference type="AlphaFoldDB" id="A0A922LKS7"/>
<evidence type="ECO:0000256" key="4">
    <source>
        <dbReference type="SAM" id="MobiDB-lite"/>
    </source>
</evidence>
<dbReference type="GO" id="GO:0005201">
    <property type="term" value="F:extracellular matrix structural constituent"/>
    <property type="evidence" value="ECO:0007669"/>
    <property type="project" value="InterPro"/>
</dbReference>
<accession>A0A922LKS7</accession>
<dbReference type="Pfam" id="PF01410">
    <property type="entry name" value="COLFI"/>
    <property type="match status" value="1"/>
</dbReference>
<gene>
    <name evidence="6" type="primary">COL1A2</name>
    <name evidence="6" type="ORF">MS3_00005611</name>
</gene>
<reference evidence="6" key="1">
    <citation type="journal article" date="2012" name="Nat. Genet.">
        <title>Whole-genome sequence of Schistosoma haematobium.</title>
        <authorList>
            <person name="Young N.D."/>
            <person name="Jex A.R."/>
            <person name="Li B."/>
            <person name="Liu S."/>
            <person name="Yang L."/>
            <person name="Xiong Z."/>
            <person name="Li Y."/>
            <person name="Cantacessi C."/>
            <person name="Hall R.S."/>
            <person name="Xu X."/>
            <person name="Chen F."/>
            <person name="Wu X."/>
            <person name="Zerlotini A."/>
            <person name="Oliveira G."/>
            <person name="Hofmann A."/>
            <person name="Zhang G."/>
            <person name="Fang X."/>
            <person name="Kang Y."/>
            <person name="Campbell B.E."/>
            <person name="Loukas A."/>
            <person name="Ranganathan S."/>
            <person name="Rollinson D."/>
            <person name="Rinaldi G."/>
            <person name="Brindley P.J."/>
            <person name="Yang H."/>
            <person name="Wang J."/>
            <person name="Wang J."/>
            <person name="Gasser R.B."/>
        </authorList>
    </citation>
    <scope>NUCLEOTIDE SEQUENCE</scope>
</reference>
<feature type="domain" description="Fibrillar collagen NC1" evidence="5">
    <location>
        <begin position="67"/>
        <end position="284"/>
    </location>
</feature>
<name>A0A922LKS7_SCHHA</name>
<dbReference type="CTD" id="1278"/>
<evidence type="ECO:0000313" key="7">
    <source>
        <dbReference type="Proteomes" id="UP000471633"/>
    </source>
</evidence>
<dbReference type="GeneID" id="24591950"/>
<evidence type="ECO:0000256" key="1">
    <source>
        <dbReference type="ARBA" id="ARBA00004613"/>
    </source>
</evidence>
<keyword evidence="7" id="KW-1185">Reference proteome</keyword>
<dbReference type="PROSITE" id="PS51461">
    <property type="entry name" value="NC1_FIB"/>
    <property type="match status" value="1"/>
</dbReference>
<protein>
    <submittedName>
        <fullName evidence="6">Collagen alpha-2(I) chain</fullName>
    </submittedName>
</protein>
<keyword evidence="2" id="KW-0964">Secreted</keyword>
<dbReference type="InterPro" id="IPR000885">
    <property type="entry name" value="Fib_collagen_C"/>
</dbReference>
<dbReference type="RefSeq" id="XP_051069707.1">
    <property type="nucleotide sequence ID" value="XM_051213709.1"/>
</dbReference>
<feature type="region of interest" description="Disordered" evidence="4">
    <location>
        <begin position="1"/>
        <end position="66"/>
    </location>
</feature>
<reference evidence="6" key="3">
    <citation type="submission" date="2021-06" db="EMBL/GenBank/DDBJ databases">
        <title>Chromosome-level genome assembly for S. haematobium.</title>
        <authorList>
            <person name="Stroehlein A.J."/>
        </authorList>
    </citation>
    <scope>NUCLEOTIDE SEQUENCE</scope>
</reference>
<dbReference type="GO" id="GO:0005576">
    <property type="term" value="C:extracellular region"/>
    <property type="evidence" value="ECO:0007669"/>
    <property type="project" value="UniProtKB-SubCell"/>
</dbReference>
<dbReference type="Proteomes" id="UP000471633">
    <property type="component" value="Unassembled WGS sequence"/>
</dbReference>
<dbReference type="SMART" id="SM00038">
    <property type="entry name" value="COLFI"/>
    <property type="match status" value="1"/>
</dbReference>
<evidence type="ECO:0000259" key="5">
    <source>
        <dbReference type="PROSITE" id="PS51461"/>
    </source>
</evidence>
<reference evidence="6" key="4">
    <citation type="journal article" date="2022" name="PLoS Pathog.">
        <title>Chromosome-level genome of Schistosoma haematobium underpins genome-wide explorations of molecular variation.</title>
        <authorList>
            <person name="Stroehlein A.J."/>
            <person name="Korhonen P.K."/>
            <person name="Lee V.V."/>
            <person name="Ralph S.A."/>
            <person name="Mentink-Kane M."/>
            <person name="You H."/>
            <person name="McManus D.P."/>
            <person name="Tchuente L.T."/>
            <person name="Stothard J.R."/>
            <person name="Kaur P."/>
            <person name="Dudchenko O."/>
            <person name="Aiden E.L."/>
            <person name="Yang B."/>
            <person name="Yang H."/>
            <person name="Emery A.M."/>
            <person name="Webster B.L."/>
            <person name="Brindley P.J."/>
            <person name="Rollinson D."/>
            <person name="Chang B.C.H."/>
            <person name="Gasser R.B."/>
            <person name="Young N.D."/>
        </authorList>
    </citation>
    <scope>NUCLEOTIDE SEQUENCE</scope>
</reference>
<evidence type="ECO:0000256" key="3">
    <source>
        <dbReference type="ARBA" id="ARBA00023119"/>
    </source>
</evidence>
<comment type="subcellular location">
    <subcellularLocation>
        <location evidence="1">Secreted</location>
    </subcellularLocation>
</comment>
<dbReference type="GO" id="GO:0005581">
    <property type="term" value="C:collagen trimer"/>
    <property type="evidence" value="ECO:0007669"/>
    <property type="project" value="UniProtKB-KW"/>
</dbReference>
<dbReference type="EMBL" id="AMPZ03000003">
    <property type="protein sequence ID" value="KAH9588125.1"/>
    <property type="molecule type" value="Genomic_DNA"/>
</dbReference>
<evidence type="ECO:0000313" key="6">
    <source>
        <dbReference type="EMBL" id="KAH9588125.1"/>
    </source>
</evidence>